<dbReference type="PANTHER" id="PTHR31973:SF199">
    <property type="entry name" value="SWIM-TYPE DOMAIN-CONTAINING PROTEIN"/>
    <property type="match status" value="1"/>
</dbReference>
<organism evidence="1 2">
    <name type="scientific">Prunus dulcis</name>
    <name type="common">Almond</name>
    <name type="synonym">Amygdalus dulcis</name>
    <dbReference type="NCBI Taxonomy" id="3755"/>
    <lineage>
        <taxon>Eukaryota</taxon>
        <taxon>Viridiplantae</taxon>
        <taxon>Streptophyta</taxon>
        <taxon>Embryophyta</taxon>
        <taxon>Tracheophyta</taxon>
        <taxon>Spermatophyta</taxon>
        <taxon>Magnoliopsida</taxon>
        <taxon>eudicotyledons</taxon>
        <taxon>Gunneridae</taxon>
        <taxon>Pentapetalae</taxon>
        <taxon>rosids</taxon>
        <taxon>fabids</taxon>
        <taxon>Rosales</taxon>
        <taxon>Rosaceae</taxon>
        <taxon>Amygdaloideae</taxon>
        <taxon>Amygdaleae</taxon>
        <taxon>Prunus</taxon>
    </lineage>
</organism>
<dbReference type="Gramene" id="VVA33625">
    <property type="protein sequence ID" value="VVA33625"/>
    <property type="gene ID" value="Prudul26B021277"/>
</dbReference>
<feature type="non-terminal residue" evidence="1">
    <location>
        <position position="1"/>
    </location>
</feature>
<evidence type="ECO:0000313" key="2">
    <source>
        <dbReference type="Proteomes" id="UP000327085"/>
    </source>
</evidence>
<feature type="non-terminal residue" evidence="1">
    <location>
        <position position="130"/>
    </location>
</feature>
<name>A0A5E4G1C3_PRUDU</name>
<evidence type="ECO:0000313" key="1">
    <source>
        <dbReference type="EMBL" id="VVA33625.1"/>
    </source>
</evidence>
<sequence length="130" mass="14743">FDKDLRANPNMSVVEFMTLVRKHHNIDNLANERIQGSIEEQYSKLWDYCEELKRQNLGSTVLVKTSLRGDDPIFSRLYIYFAQLRKGFIEGCRTMVGFDGAFIKGQHLGQLLSAVGIDANNGIFPIAFAV</sequence>
<dbReference type="AlphaFoldDB" id="A0A5E4G1C3"/>
<proteinExistence type="predicted"/>
<reference evidence="2" key="1">
    <citation type="journal article" date="2020" name="Plant J.">
        <title>Transposons played a major role in the diversification between the closely related almond and peach genomes: results from the almond genome sequence.</title>
        <authorList>
            <person name="Alioto T."/>
            <person name="Alexiou K.G."/>
            <person name="Bardil A."/>
            <person name="Barteri F."/>
            <person name="Castanera R."/>
            <person name="Cruz F."/>
            <person name="Dhingra A."/>
            <person name="Duval H."/>
            <person name="Fernandez I Marti A."/>
            <person name="Frias L."/>
            <person name="Galan B."/>
            <person name="Garcia J.L."/>
            <person name="Howad W."/>
            <person name="Gomez-Garrido J."/>
            <person name="Gut M."/>
            <person name="Julca I."/>
            <person name="Morata J."/>
            <person name="Puigdomenech P."/>
            <person name="Ribeca P."/>
            <person name="Rubio Cabetas M.J."/>
            <person name="Vlasova A."/>
            <person name="Wirthensohn M."/>
            <person name="Garcia-Mas J."/>
            <person name="Gabaldon T."/>
            <person name="Casacuberta J.M."/>
            <person name="Arus P."/>
        </authorList>
    </citation>
    <scope>NUCLEOTIDE SEQUENCE [LARGE SCALE GENOMIC DNA]</scope>
    <source>
        <strain evidence="2">cv. Texas</strain>
    </source>
</reference>
<dbReference type="PANTHER" id="PTHR31973">
    <property type="entry name" value="POLYPROTEIN, PUTATIVE-RELATED"/>
    <property type="match status" value="1"/>
</dbReference>
<protein>
    <submittedName>
        <fullName evidence="1">PREDICTED: transposon</fullName>
    </submittedName>
</protein>
<dbReference type="Proteomes" id="UP000327085">
    <property type="component" value="Chromosome 5"/>
</dbReference>
<dbReference type="InParanoid" id="A0A5E4G1C3"/>
<accession>A0A5E4G1C3</accession>
<gene>
    <name evidence="1" type="ORF">ALMOND_2B021277</name>
</gene>
<dbReference type="OMA" id="LCDYANI"/>
<dbReference type="EMBL" id="CABIKO010000296">
    <property type="protein sequence ID" value="VVA33625.1"/>
    <property type="molecule type" value="Genomic_DNA"/>
</dbReference>